<comment type="caution">
    <text evidence="4">The sequence shown here is derived from an EMBL/GenBank/DDBJ whole genome shotgun (WGS) entry which is preliminary data.</text>
</comment>
<accession>A0ABQ9TWX4</accession>
<dbReference type="InterPro" id="IPR042099">
    <property type="entry name" value="ANL_N_sf"/>
</dbReference>
<dbReference type="Gene3D" id="3.40.50.12780">
    <property type="entry name" value="N-terminal domain of ligase-like"/>
    <property type="match status" value="1"/>
</dbReference>
<evidence type="ECO:0000256" key="2">
    <source>
        <dbReference type="ARBA" id="ARBA00022598"/>
    </source>
</evidence>
<reference evidence="4 5" key="1">
    <citation type="submission" date="2023-05" db="EMBL/GenBank/DDBJ databases">
        <title>B98-5 Cell Line De Novo Hybrid Assembly: An Optical Mapping Approach.</title>
        <authorList>
            <person name="Kananen K."/>
            <person name="Auerbach J.A."/>
            <person name="Kautto E."/>
            <person name="Blachly J.S."/>
        </authorList>
    </citation>
    <scope>NUCLEOTIDE SEQUENCE [LARGE SCALE GENOMIC DNA]</scope>
    <source>
        <strain evidence="4">B95-8</strain>
        <tissue evidence="4">Cell line</tissue>
    </source>
</reference>
<comment type="similarity">
    <text evidence="1">Belongs to the ATP-dependent AMP-binding enzyme family.</text>
</comment>
<feature type="region of interest" description="Disordered" evidence="3">
    <location>
        <begin position="187"/>
        <end position="219"/>
    </location>
</feature>
<dbReference type="SUPFAM" id="SSF56801">
    <property type="entry name" value="Acetyl-CoA synthetase-like"/>
    <property type="match status" value="1"/>
</dbReference>
<proteinExistence type="inferred from homology"/>
<gene>
    <name evidence="4" type="ORF">P7K49_035220</name>
</gene>
<feature type="non-terminal residue" evidence="4">
    <location>
        <position position="219"/>
    </location>
</feature>
<keyword evidence="2" id="KW-0436">Ligase</keyword>
<name>A0ABQ9TWX4_SAGOE</name>
<dbReference type="Proteomes" id="UP001266305">
    <property type="component" value="Unassembled WGS sequence"/>
</dbReference>
<evidence type="ECO:0000313" key="5">
    <source>
        <dbReference type="Proteomes" id="UP001266305"/>
    </source>
</evidence>
<evidence type="ECO:0000313" key="4">
    <source>
        <dbReference type="EMBL" id="KAK2089313.1"/>
    </source>
</evidence>
<dbReference type="EMBL" id="JASSZA010000019">
    <property type="protein sequence ID" value="KAK2089313.1"/>
    <property type="molecule type" value="Genomic_DNA"/>
</dbReference>
<dbReference type="PANTHER" id="PTHR43107">
    <property type="entry name" value="LONG-CHAIN FATTY ACID TRANSPORT PROTEIN"/>
    <property type="match status" value="1"/>
</dbReference>
<organism evidence="4 5">
    <name type="scientific">Saguinus oedipus</name>
    <name type="common">Cotton-top tamarin</name>
    <name type="synonym">Oedipomidas oedipus</name>
    <dbReference type="NCBI Taxonomy" id="9490"/>
    <lineage>
        <taxon>Eukaryota</taxon>
        <taxon>Metazoa</taxon>
        <taxon>Chordata</taxon>
        <taxon>Craniata</taxon>
        <taxon>Vertebrata</taxon>
        <taxon>Euteleostomi</taxon>
        <taxon>Mammalia</taxon>
        <taxon>Eutheria</taxon>
        <taxon>Euarchontoglires</taxon>
        <taxon>Primates</taxon>
        <taxon>Haplorrhini</taxon>
        <taxon>Platyrrhini</taxon>
        <taxon>Cebidae</taxon>
        <taxon>Callitrichinae</taxon>
        <taxon>Saguinus</taxon>
    </lineage>
</organism>
<sequence length="219" mass="23374">MGSPIPPSPLSFSVFLVAVSESLSNLWIFPSPSLDLSPAGCWVTKSPPLLKTSNKGLGWWAPGVLVPAPTPGESGLLLTKVASHHPFVGYRGPRELSERKLVRNVRKSGDVYYNTGDVLTMDHEGFLYFRDRLGDTFRSEAGFLGAGLGRDHGSFHILEGAKLRGRGFPIARGRSLASELPTRKRGFSISEGAALTGPPDPQKGRGGAGERRGLSLPGA</sequence>
<dbReference type="PANTHER" id="PTHR43107:SF25">
    <property type="entry name" value="LONG-CHAIN FATTY ACID TRANSPORT PROTEIN 5"/>
    <property type="match status" value="1"/>
</dbReference>
<protein>
    <submittedName>
        <fullName evidence="4">Uncharacterized protein</fullName>
    </submittedName>
</protein>
<evidence type="ECO:0000256" key="1">
    <source>
        <dbReference type="ARBA" id="ARBA00006432"/>
    </source>
</evidence>
<keyword evidence="5" id="KW-1185">Reference proteome</keyword>
<evidence type="ECO:0000256" key="3">
    <source>
        <dbReference type="SAM" id="MobiDB-lite"/>
    </source>
</evidence>